<name>A0A383CK50_9ZZZZ</name>
<evidence type="ECO:0000256" key="2">
    <source>
        <dbReference type="SAM" id="MobiDB-lite"/>
    </source>
</evidence>
<evidence type="ECO:0000256" key="1">
    <source>
        <dbReference type="ARBA" id="ARBA00022737"/>
    </source>
</evidence>
<organism evidence="3">
    <name type="scientific">marine metagenome</name>
    <dbReference type="NCBI Taxonomy" id="408172"/>
    <lineage>
        <taxon>unclassified sequences</taxon>
        <taxon>metagenomes</taxon>
        <taxon>ecological metagenomes</taxon>
    </lineage>
</organism>
<protein>
    <recommendedName>
        <fullName evidence="4">MORN motif-containing protein</fullName>
    </recommendedName>
</protein>
<dbReference type="AlphaFoldDB" id="A0A383CK50"/>
<feature type="compositionally biased region" description="Basic and acidic residues" evidence="2">
    <location>
        <begin position="159"/>
        <end position="168"/>
    </location>
</feature>
<dbReference type="PANTHER" id="PTHR23084:SF263">
    <property type="entry name" value="MORN REPEAT-CONTAINING PROTEIN 1"/>
    <property type="match status" value="1"/>
</dbReference>
<dbReference type="Pfam" id="PF02493">
    <property type="entry name" value="MORN"/>
    <property type="match status" value="3"/>
</dbReference>
<dbReference type="InterPro" id="IPR003409">
    <property type="entry name" value="MORN"/>
</dbReference>
<accession>A0A383CK50</accession>
<feature type="non-terminal residue" evidence="3">
    <location>
        <position position="168"/>
    </location>
</feature>
<gene>
    <name evidence="3" type="ORF">METZ01_LOCUS485355</name>
</gene>
<sequence>MLIIIKNPAPQAFLNSCKTNRLMVYIGFSYTNQLGTKVKYLLIVLTILLLSSFLTSCDKKEETLYGWEISSGLEWRTIGDKSKNPKYKGEVRREYIIFGDYIIEGQGSVTYPDGRQYVGEFKDGKENGYGIFTSSDGKKYIGEFKDGSSHGQGKLTTPDGRKYTGENK</sequence>
<reference evidence="3" key="1">
    <citation type="submission" date="2018-05" db="EMBL/GenBank/DDBJ databases">
        <authorList>
            <person name="Lanie J.A."/>
            <person name="Ng W.-L."/>
            <person name="Kazmierczak K.M."/>
            <person name="Andrzejewski T.M."/>
            <person name="Davidsen T.M."/>
            <person name="Wayne K.J."/>
            <person name="Tettelin H."/>
            <person name="Glass J.I."/>
            <person name="Rusch D."/>
            <person name="Podicherti R."/>
            <person name="Tsui H.-C.T."/>
            <person name="Winkler M.E."/>
        </authorList>
    </citation>
    <scope>NUCLEOTIDE SEQUENCE</scope>
</reference>
<evidence type="ECO:0000313" key="3">
    <source>
        <dbReference type="EMBL" id="SVE32501.1"/>
    </source>
</evidence>
<dbReference type="SMART" id="SM00698">
    <property type="entry name" value="MORN"/>
    <property type="match status" value="2"/>
</dbReference>
<dbReference type="EMBL" id="UINC01209471">
    <property type="protein sequence ID" value="SVE32501.1"/>
    <property type="molecule type" value="Genomic_DNA"/>
</dbReference>
<dbReference type="Gene3D" id="2.20.110.10">
    <property type="entry name" value="Histone H3 K4-specific methyltransferase SET7/9 N-terminal domain"/>
    <property type="match status" value="2"/>
</dbReference>
<keyword evidence="1" id="KW-0677">Repeat</keyword>
<dbReference type="PANTHER" id="PTHR23084">
    <property type="entry name" value="PHOSPHATIDYLINOSITOL-4-PHOSPHATE 5-KINASE RELATED"/>
    <property type="match status" value="1"/>
</dbReference>
<evidence type="ECO:0008006" key="4">
    <source>
        <dbReference type="Google" id="ProtNLM"/>
    </source>
</evidence>
<dbReference type="SUPFAM" id="SSF82185">
    <property type="entry name" value="Histone H3 K4-specific methyltransferase SET7/9 N-terminal domain"/>
    <property type="match status" value="1"/>
</dbReference>
<feature type="region of interest" description="Disordered" evidence="2">
    <location>
        <begin position="143"/>
        <end position="168"/>
    </location>
</feature>
<proteinExistence type="predicted"/>